<dbReference type="AlphaFoldDB" id="A0A918VXZ4"/>
<dbReference type="EMBL" id="BMZE01000004">
    <property type="protein sequence ID" value="GHA35819.1"/>
    <property type="molecule type" value="Genomic_DNA"/>
</dbReference>
<protein>
    <recommendedName>
        <fullName evidence="3">PA14 domain-containing protein</fullName>
    </recommendedName>
</protein>
<dbReference type="Proteomes" id="UP000646579">
    <property type="component" value="Unassembled WGS sequence"/>
</dbReference>
<accession>A0A918VXZ4</accession>
<keyword evidence="2" id="KW-1185">Reference proteome</keyword>
<gene>
    <name evidence="1" type="ORF">GCM10007989_34800</name>
</gene>
<evidence type="ECO:0008006" key="3">
    <source>
        <dbReference type="Google" id="ProtNLM"/>
    </source>
</evidence>
<comment type="caution">
    <text evidence="1">The sequence shown here is derived from an EMBL/GenBank/DDBJ whole genome shotgun (WGS) entry which is preliminary data.</text>
</comment>
<evidence type="ECO:0000313" key="1">
    <source>
        <dbReference type="EMBL" id="GHA35819.1"/>
    </source>
</evidence>
<proteinExistence type="predicted"/>
<reference evidence="1" key="2">
    <citation type="submission" date="2020-09" db="EMBL/GenBank/DDBJ databases">
        <authorList>
            <person name="Sun Q."/>
            <person name="Kim S."/>
        </authorList>
    </citation>
    <scope>NUCLEOTIDE SEQUENCE</scope>
    <source>
        <strain evidence="1">KCTC 32437</strain>
    </source>
</reference>
<sequence>MSHSRYQTALENGGPVALWELGPVIEADFSGLPAPADDPVQYVFRNGFTGTGHLPCRSAFLTEMKGRAISPPEYWVRDGFYAPLDNPRIEFNGFCYTPRHCRRWLRTTISASQAGDYAFTLSTCGGARIWMNGREIARFEPFERNTQHSCEIQLPLAEGDNEILLHMEDLFERDTNWLVELRYTGTAPLEVGISAQTDPQRIARVRSMAADVRPTRDYFVDEPFVLAFDEAPDFDVPVAVKVVSHQHDRATLLDKELVLKAGQKTLDLGPARDIREGYHWVSLTFHVGDVTISRVIDAAFLRAVKPGAGADTEAKRKAEALAFAAEHGDPRMGRLLALFATGTRDDVAVQAILTATLESIERREDCSDFIMVPLLWAWGMFREDIPARFQQRIRHAVLGWRYWVDEPGNDVMWFWSENHTLCFHVSQYIAGGLFPDDTFTCSGRTGREQQAVAEERLGLWFDAVEEHGFVEWNSAAYYPIDFIGIFGLYQWCDGTLRERCRKLLDKLFIMTGLHTLKGVPAGSQGRAYDKELRAGPLTELAPFARVAFGEGWLNPGVAALPLYCLSDYSAPEEGSRAALWENATGIEARYTQGHDNNGKLVLYKNAGAMLSSVVEHAPGKKGHQQHVVDVRLAGHPMARLWVNHPGEPDPWGVKRPSFWSGNGILPLVNQYRDTALMLYDLGDNPEMDFVHAFAAADGLDELTLDGQWLFARSGDGYAAIWASRPLVAIDAGATAGREFRAKGTRSGFVVRVSSGAGASGFKDFVTASMAATPTISDAHGQIAVRTEDGTELALGWSSGFSINGVATPFETLTPDPQIVWGNTTASGQ</sequence>
<organism evidence="1 2">
    <name type="scientific">Devosia pacifica</name>
    <dbReference type="NCBI Taxonomy" id="1335967"/>
    <lineage>
        <taxon>Bacteria</taxon>
        <taxon>Pseudomonadati</taxon>
        <taxon>Pseudomonadota</taxon>
        <taxon>Alphaproteobacteria</taxon>
        <taxon>Hyphomicrobiales</taxon>
        <taxon>Devosiaceae</taxon>
        <taxon>Devosia</taxon>
    </lineage>
</organism>
<evidence type="ECO:0000313" key="2">
    <source>
        <dbReference type="Proteomes" id="UP000646579"/>
    </source>
</evidence>
<reference evidence="1" key="1">
    <citation type="journal article" date="2014" name="Int. J. Syst. Evol. Microbiol.">
        <title>Complete genome sequence of Corynebacterium casei LMG S-19264T (=DSM 44701T), isolated from a smear-ripened cheese.</title>
        <authorList>
            <consortium name="US DOE Joint Genome Institute (JGI-PGF)"/>
            <person name="Walter F."/>
            <person name="Albersmeier A."/>
            <person name="Kalinowski J."/>
            <person name="Ruckert C."/>
        </authorList>
    </citation>
    <scope>NUCLEOTIDE SEQUENCE</scope>
    <source>
        <strain evidence="1">KCTC 32437</strain>
    </source>
</reference>
<dbReference type="RefSeq" id="WP_189427062.1">
    <property type="nucleotide sequence ID" value="NZ_BMZE01000004.1"/>
</dbReference>
<name>A0A918VXZ4_9HYPH</name>